<dbReference type="InterPro" id="IPR055510">
    <property type="entry name" value="DUF7083"/>
</dbReference>
<evidence type="ECO:0000313" key="3">
    <source>
        <dbReference type="Proteomes" id="UP000005237"/>
    </source>
</evidence>
<dbReference type="EnsemblMetazoa" id="CJA32277.1">
    <property type="protein sequence ID" value="CJA32277.1"/>
    <property type="gene ID" value="WBGene00208124"/>
</dbReference>
<keyword evidence="3" id="KW-1185">Reference proteome</keyword>
<proteinExistence type="predicted"/>
<reference evidence="3" key="1">
    <citation type="submission" date="2010-08" db="EMBL/GenBank/DDBJ databases">
        <authorList>
            <consortium name="Caenorhabditis japonica Sequencing Consortium"/>
            <person name="Wilson R.K."/>
        </authorList>
    </citation>
    <scope>NUCLEOTIDE SEQUENCE [LARGE SCALE GENOMIC DNA]</scope>
    <source>
        <strain evidence="3">DF5081</strain>
    </source>
</reference>
<organism evidence="2 3">
    <name type="scientific">Caenorhabditis japonica</name>
    <dbReference type="NCBI Taxonomy" id="281687"/>
    <lineage>
        <taxon>Eukaryota</taxon>
        <taxon>Metazoa</taxon>
        <taxon>Ecdysozoa</taxon>
        <taxon>Nematoda</taxon>
        <taxon>Chromadorea</taxon>
        <taxon>Rhabditida</taxon>
        <taxon>Rhabditina</taxon>
        <taxon>Rhabditomorpha</taxon>
        <taxon>Rhabditoidea</taxon>
        <taxon>Rhabditidae</taxon>
        <taxon>Peloderinae</taxon>
        <taxon>Caenorhabditis</taxon>
    </lineage>
</organism>
<dbReference type="Proteomes" id="UP000005237">
    <property type="component" value="Unassembled WGS sequence"/>
</dbReference>
<accession>A0A8R1IG84</accession>
<feature type="domain" description="DUF7083" evidence="1">
    <location>
        <begin position="2"/>
        <end position="67"/>
    </location>
</feature>
<sequence length="148" mass="16853">MFVDDKDEQCTFDSWYSRYDDLIEKEGNELDDASKDRIVLLKMDAQKYALFTNIILPKKPADLKLVEVRNQSKTSATALSIFCTLSSPTWPRPSLCEGSAFAALRTENIRKNEEVTEEKSQADTCDISIRTIDDEMIRATSSKNFVII</sequence>
<name>A0A8R1IG84_CAEJA</name>
<dbReference type="AlphaFoldDB" id="A0A8R1IG84"/>
<evidence type="ECO:0000259" key="1">
    <source>
        <dbReference type="Pfam" id="PF23309"/>
    </source>
</evidence>
<dbReference type="Pfam" id="PF23309">
    <property type="entry name" value="DUF7083"/>
    <property type="match status" value="1"/>
</dbReference>
<evidence type="ECO:0000313" key="2">
    <source>
        <dbReference type="EnsemblMetazoa" id="CJA32277.1"/>
    </source>
</evidence>
<reference evidence="2" key="2">
    <citation type="submission" date="2022-06" db="UniProtKB">
        <authorList>
            <consortium name="EnsemblMetazoa"/>
        </authorList>
    </citation>
    <scope>IDENTIFICATION</scope>
    <source>
        <strain evidence="2">DF5081</strain>
    </source>
</reference>
<protein>
    <recommendedName>
        <fullName evidence="1">DUF7083 domain-containing protein</fullName>
    </recommendedName>
</protein>